<evidence type="ECO:0000313" key="5">
    <source>
        <dbReference type="Proteomes" id="UP000782241"/>
    </source>
</evidence>
<accession>A0A9P7GY42</accession>
<dbReference type="Proteomes" id="UP000782241">
    <property type="component" value="Unassembled WGS sequence"/>
</dbReference>
<dbReference type="Pfam" id="PF07855">
    <property type="entry name" value="ATG101"/>
    <property type="match status" value="1"/>
</dbReference>
<dbReference type="InterPro" id="IPR012445">
    <property type="entry name" value="ATG101"/>
</dbReference>
<organism evidence="4 5">
    <name type="scientific">Fusarium avenaceum</name>
    <dbReference type="NCBI Taxonomy" id="40199"/>
    <lineage>
        <taxon>Eukaryota</taxon>
        <taxon>Fungi</taxon>
        <taxon>Dikarya</taxon>
        <taxon>Ascomycota</taxon>
        <taxon>Pezizomycotina</taxon>
        <taxon>Sordariomycetes</taxon>
        <taxon>Hypocreomycetidae</taxon>
        <taxon>Hypocreales</taxon>
        <taxon>Nectriaceae</taxon>
        <taxon>Fusarium</taxon>
        <taxon>Fusarium tricinctum species complex</taxon>
    </lineage>
</organism>
<evidence type="ECO:0000256" key="3">
    <source>
        <dbReference type="ARBA" id="ARBA00023006"/>
    </source>
</evidence>
<dbReference type="PANTHER" id="PTHR13292:SF0">
    <property type="entry name" value="AUTOPHAGY-RELATED PROTEIN 101"/>
    <property type="match status" value="1"/>
</dbReference>
<evidence type="ECO:0000256" key="2">
    <source>
        <dbReference type="ARBA" id="ARBA00018874"/>
    </source>
</evidence>
<reference evidence="4" key="1">
    <citation type="submission" date="2021-04" db="EMBL/GenBank/DDBJ databases">
        <title>Draft genome of Fusarium avenaceum strain F156N33, isolated from an atmospheric sample in Virginia.</title>
        <authorList>
            <person name="Yang S."/>
            <person name="Vinatzer B.A."/>
            <person name="Coleman J."/>
        </authorList>
    </citation>
    <scope>NUCLEOTIDE SEQUENCE</scope>
    <source>
        <strain evidence="4">F156N33</strain>
    </source>
</reference>
<comment type="caution">
    <text evidence="4">The sequence shown here is derived from an EMBL/GenBank/DDBJ whole genome shotgun (WGS) entry which is preliminary data.</text>
</comment>
<name>A0A9P7GY42_9HYPO</name>
<dbReference type="EMBL" id="JAGPUO010000013">
    <property type="protein sequence ID" value="KAG5658959.1"/>
    <property type="molecule type" value="Genomic_DNA"/>
</dbReference>
<comment type="similarity">
    <text evidence="1">Belongs to the ATG101 family.</text>
</comment>
<dbReference type="GO" id="GO:0000045">
    <property type="term" value="P:autophagosome assembly"/>
    <property type="evidence" value="ECO:0007669"/>
    <property type="project" value="TreeGrafter"/>
</dbReference>
<proteinExistence type="inferred from homology"/>
<gene>
    <name evidence="4" type="ORF">KAF25_007512</name>
</gene>
<evidence type="ECO:0000256" key="1">
    <source>
        <dbReference type="ARBA" id="ARBA00007130"/>
    </source>
</evidence>
<dbReference type="GO" id="GO:0000407">
    <property type="term" value="C:phagophore assembly site"/>
    <property type="evidence" value="ECO:0007669"/>
    <property type="project" value="TreeGrafter"/>
</dbReference>
<keyword evidence="5" id="KW-1185">Reference proteome</keyword>
<dbReference type="AlphaFoldDB" id="A0A9P7GY42"/>
<evidence type="ECO:0000313" key="4">
    <source>
        <dbReference type="EMBL" id="KAG5658959.1"/>
    </source>
</evidence>
<keyword evidence="3" id="KW-0072">Autophagy</keyword>
<dbReference type="GO" id="GO:1990316">
    <property type="term" value="C:Atg1/ULK1 kinase complex"/>
    <property type="evidence" value="ECO:0007669"/>
    <property type="project" value="TreeGrafter"/>
</dbReference>
<protein>
    <recommendedName>
        <fullName evidence="2">Autophagy-related protein 101</fullName>
    </recommendedName>
</protein>
<dbReference type="PANTHER" id="PTHR13292">
    <property type="entry name" value="AUTOPHAGY-RELATED PROTEIN 101"/>
    <property type="match status" value="1"/>
</dbReference>
<dbReference type="GO" id="GO:0019901">
    <property type="term" value="F:protein kinase binding"/>
    <property type="evidence" value="ECO:0007669"/>
    <property type="project" value="TreeGrafter"/>
</dbReference>
<sequence>MPLPYGSVTLFRKSLSQYLISLSFSLIQPLLFKLSSTMILAHNRLHDSTSNMDQQEPPEFILDVFADPRSVHDVVKGILHTIFFHRFFPSLVPQTREFLDLTLPYVDDDELETMIEQRVAALERQIDAQRSSGGANNAGSGSGTGGRGQLVVQFFEKRRRKAWLSRGDEEVCWECWTIKVTVAEPRTESERAKVRRAMEQTLLTTAMKIVTFANTHKDHIPPITTQGANPFPYKINLDQKEAAGWATRMRIY</sequence>